<evidence type="ECO:0000313" key="2">
    <source>
        <dbReference type="Proteomes" id="UP000230184"/>
    </source>
</evidence>
<dbReference type="EMBL" id="PEWY01000068">
    <property type="protein sequence ID" value="PIU37100.1"/>
    <property type="molecule type" value="Genomic_DNA"/>
</dbReference>
<dbReference type="AlphaFoldDB" id="A0A2M6YUA9"/>
<protein>
    <recommendedName>
        <fullName evidence="3">Peptidase M56 domain-containing protein</fullName>
    </recommendedName>
</protein>
<name>A0A2M6YUA9_9BACT</name>
<dbReference type="Proteomes" id="UP000230184">
    <property type="component" value="Unassembled WGS sequence"/>
</dbReference>
<sequence>MKLTTNIKPKIGLWKFLPKIISTKTAQCIYPFIFLPEDIYKDLISLTPKPESVAVLLHEKVHLERQKRKGIILWIILYIISPKFRLNEELLAFKEQIKYLKKLNLTLDLELRAKRLSSWLYLWCISYKKALLELKKL</sequence>
<evidence type="ECO:0008006" key="3">
    <source>
        <dbReference type="Google" id="ProtNLM"/>
    </source>
</evidence>
<evidence type="ECO:0000313" key="1">
    <source>
        <dbReference type="EMBL" id="PIU37100.1"/>
    </source>
</evidence>
<gene>
    <name evidence="1" type="ORF">COT02_02505</name>
</gene>
<proteinExistence type="predicted"/>
<accession>A0A2M6YUA9</accession>
<reference evidence="2" key="1">
    <citation type="submission" date="2017-09" db="EMBL/GenBank/DDBJ databases">
        <title>Depth-based differentiation of microbial function through sediment-hosted aquifers and enrichment of novel symbionts in the deep terrestrial subsurface.</title>
        <authorList>
            <person name="Probst A.J."/>
            <person name="Ladd B."/>
            <person name="Jarett J.K."/>
            <person name="Geller-Mcgrath D.E."/>
            <person name="Sieber C.M.K."/>
            <person name="Emerson J.B."/>
            <person name="Anantharaman K."/>
            <person name="Thomas B.C."/>
            <person name="Malmstrom R."/>
            <person name="Stieglmeier M."/>
            <person name="Klingl A."/>
            <person name="Woyke T."/>
            <person name="Ryan C.M."/>
            <person name="Banfield J.F."/>
        </authorList>
    </citation>
    <scope>NUCLEOTIDE SEQUENCE [LARGE SCALE GENOMIC DNA]</scope>
</reference>
<comment type="caution">
    <text evidence="1">The sequence shown here is derived from an EMBL/GenBank/DDBJ whole genome shotgun (WGS) entry which is preliminary data.</text>
</comment>
<organism evidence="1 2">
    <name type="scientific">Candidatus Roizmanbacteria bacterium CG07_land_8_20_14_0_80_34_15</name>
    <dbReference type="NCBI Taxonomy" id="1974849"/>
    <lineage>
        <taxon>Bacteria</taxon>
        <taxon>Candidatus Roizmaniibacteriota</taxon>
    </lineage>
</organism>